<evidence type="ECO:0000256" key="1">
    <source>
        <dbReference type="ARBA" id="ARBA00008068"/>
    </source>
</evidence>
<gene>
    <name evidence="5" type="ORF">C2S53_012070</name>
</gene>
<comment type="caution">
    <text evidence="5">The sequence shown here is derived from an EMBL/GenBank/DDBJ whole genome shotgun (WGS) entry which is preliminary data.</text>
</comment>
<keyword evidence="2" id="KW-0436">Ligase</keyword>
<dbReference type="EMBL" id="SDAM02000052">
    <property type="protein sequence ID" value="KAH6834323.1"/>
    <property type="molecule type" value="Genomic_DNA"/>
</dbReference>
<dbReference type="Pfam" id="PF23572">
    <property type="entry name" value="GH3_C"/>
    <property type="match status" value="1"/>
</dbReference>
<proteinExistence type="inferred from homology"/>
<dbReference type="AlphaFoldDB" id="A0AAD4PBY9"/>
<evidence type="ECO:0000259" key="4">
    <source>
        <dbReference type="Pfam" id="PF23572"/>
    </source>
</evidence>
<dbReference type="InterPro" id="IPR055378">
    <property type="entry name" value="GH3_C"/>
</dbReference>
<protein>
    <submittedName>
        <fullName evidence="5">Auxin-responsive GH3 family protein</fullName>
    </submittedName>
</protein>
<organism evidence="5 6">
    <name type="scientific">Perilla frutescens var. hirtella</name>
    <name type="common">Perilla citriodora</name>
    <name type="synonym">Perilla setoyensis</name>
    <dbReference type="NCBI Taxonomy" id="608512"/>
    <lineage>
        <taxon>Eukaryota</taxon>
        <taxon>Viridiplantae</taxon>
        <taxon>Streptophyta</taxon>
        <taxon>Embryophyta</taxon>
        <taxon>Tracheophyta</taxon>
        <taxon>Spermatophyta</taxon>
        <taxon>Magnoliopsida</taxon>
        <taxon>eudicotyledons</taxon>
        <taxon>Gunneridae</taxon>
        <taxon>Pentapetalae</taxon>
        <taxon>asterids</taxon>
        <taxon>lamiids</taxon>
        <taxon>Lamiales</taxon>
        <taxon>Lamiaceae</taxon>
        <taxon>Nepetoideae</taxon>
        <taxon>Elsholtzieae</taxon>
        <taxon>Perilla</taxon>
    </lineage>
</organism>
<dbReference type="Pfam" id="PF03321">
    <property type="entry name" value="GH3"/>
    <property type="match status" value="1"/>
</dbReference>
<accession>A0AAD4PBY9</accession>
<dbReference type="InterPro" id="IPR004993">
    <property type="entry name" value="GH3"/>
</dbReference>
<dbReference type="PANTHER" id="PTHR31901:SF96">
    <property type="entry name" value="INDOLE-3-ACETIC ACID-AMIDO SYNTHETASE GH3.1-RELATED"/>
    <property type="match status" value="1"/>
</dbReference>
<dbReference type="GO" id="GO:0005737">
    <property type="term" value="C:cytoplasm"/>
    <property type="evidence" value="ECO:0007669"/>
    <property type="project" value="TreeGrafter"/>
</dbReference>
<feature type="domain" description="GH3 C-terminal" evidence="4">
    <location>
        <begin position="451"/>
        <end position="569"/>
    </location>
</feature>
<keyword evidence="6" id="KW-1185">Reference proteome</keyword>
<evidence type="ECO:0000256" key="2">
    <source>
        <dbReference type="ARBA" id="ARBA00022598"/>
    </source>
</evidence>
<sequence length="591" mass="66954">MAGNCSQSSTVDTPAPARDKHAKALEFIEETTKNADALQKQVLSQILSQNAQTEYLKSFHLNGATDRKTFKSKIPMATYDDLQPLIQRIVDCDRSPILSAHPVSEFMASSGTSSGDRKLFPNNEEETNRRLFLCSLIRPILNKYVNGWDQGKGLYFMFVKPVTRTPGGHPIQPGAIGMVKRRNVECRPNDPYYDFTSPTQTIYCTDFFQSMYSQMLCALYEREQVTRVGAQFALSLLRAIKFLQLNWQQLSHDIRTGSLNPNVTDPSIQECMARVLRPDPELAGFITEECGKSSWEGIIIRIWPNTKYIDVVITGSTAQYIPTLDYYSAGLKKISWVYGSPECFPAINLNPICNPSEICYTIMPNMAYFEFLPYQPNSSEPAHHSDLIDLVEVKVGEEYELVVTTYTGLYRYRVGDIVRVTGFHNSAPRFHFVKRRNVMLSIDVHEADEVELQEAIENASKFLHEFNASVLDYTSYADMAKAPGHYVLYVELLVKDSGESSPSDDVMNRCCLVVEESMNSVYRRCRVEEKSIESLEIRVVESGTFEQVVDYAVMRGGSLNLYKVPRCLSFGPILDLLQSRVLSTHFSPPWT</sequence>
<dbReference type="Proteomes" id="UP001190926">
    <property type="component" value="Unassembled WGS sequence"/>
</dbReference>
<dbReference type="Pfam" id="PF23571">
    <property type="entry name" value="GH3_M"/>
    <property type="match status" value="1"/>
</dbReference>
<evidence type="ECO:0000259" key="3">
    <source>
        <dbReference type="Pfam" id="PF23571"/>
    </source>
</evidence>
<evidence type="ECO:0000313" key="5">
    <source>
        <dbReference type="EMBL" id="KAH6834323.1"/>
    </source>
</evidence>
<comment type="similarity">
    <text evidence="1">Belongs to the IAA-amido conjugating enzyme family.</text>
</comment>
<evidence type="ECO:0000313" key="6">
    <source>
        <dbReference type="Proteomes" id="UP001190926"/>
    </source>
</evidence>
<dbReference type="InterPro" id="IPR055377">
    <property type="entry name" value="GH3_M"/>
</dbReference>
<feature type="domain" description="GH3 middle" evidence="3">
    <location>
        <begin position="360"/>
        <end position="435"/>
    </location>
</feature>
<dbReference type="GO" id="GO:0016881">
    <property type="term" value="F:acid-amino acid ligase activity"/>
    <property type="evidence" value="ECO:0007669"/>
    <property type="project" value="TreeGrafter"/>
</dbReference>
<reference evidence="5 6" key="1">
    <citation type="journal article" date="2021" name="Nat. Commun.">
        <title>Incipient diploidization of the medicinal plant Perilla within 10,000 years.</title>
        <authorList>
            <person name="Zhang Y."/>
            <person name="Shen Q."/>
            <person name="Leng L."/>
            <person name="Zhang D."/>
            <person name="Chen S."/>
            <person name="Shi Y."/>
            <person name="Ning Z."/>
            <person name="Chen S."/>
        </authorList>
    </citation>
    <scope>NUCLEOTIDE SEQUENCE [LARGE SCALE GENOMIC DNA]</scope>
    <source>
        <strain evidence="6">cv. PC099</strain>
    </source>
</reference>
<name>A0AAD4PBY9_PERFH</name>
<dbReference type="PANTHER" id="PTHR31901">
    <property type="entry name" value="GH3 DOMAIN-CONTAINING PROTEIN"/>
    <property type="match status" value="1"/>
</dbReference>